<feature type="transmembrane region" description="Helical" evidence="1">
    <location>
        <begin position="61"/>
        <end position="82"/>
    </location>
</feature>
<reference evidence="2 3" key="2">
    <citation type="submission" date="2024-01" db="EMBL/GenBank/DDBJ databases">
        <title>Comparative genomics of Cryptococcus and Kwoniella reveals pathogenesis evolution and contrasting modes of karyotype evolution via chromosome fusion or intercentromeric recombination.</title>
        <authorList>
            <person name="Coelho M.A."/>
            <person name="David-Palma M."/>
            <person name="Shea T."/>
            <person name="Bowers K."/>
            <person name="Mcginley-Smith S."/>
            <person name="Mohammad A.W."/>
            <person name="Gnirke A."/>
            <person name="Yurkov A.M."/>
            <person name="Nowrousian M."/>
            <person name="Sun S."/>
            <person name="Cuomo C.A."/>
            <person name="Heitman J."/>
        </authorList>
    </citation>
    <scope>NUCLEOTIDE SEQUENCE [LARGE SCALE GENOMIC DNA]</scope>
    <source>
        <strain evidence="2 3">IND107</strain>
    </source>
</reference>
<evidence type="ECO:0000313" key="2">
    <source>
        <dbReference type="EMBL" id="KAL0242195.1"/>
    </source>
</evidence>
<sequence>MFGTHRGGRVPSLLLGAPQRTLVYGESQPNRVLQSFFNNMWGGYWPPLQTTYGYGTMMSPYYAGGLGIPYMMGMGGLGYGLGASKYGMGMGMGMGMLYPYGMATTNPYGYTGMYGIGF</sequence>
<name>A0ABR3BK68_9TREE</name>
<accession>A0ABR3BK68</accession>
<proteinExistence type="predicted"/>
<keyword evidence="1" id="KW-0472">Membrane</keyword>
<organism evidence="2 3">
    <name type="scientific">Cryptococcus tetragattii IND107</name>
    <dbReference type="NCBI Taxonomy" id="1296105"/>
    <lineage>
        <taxon>Eukaryota</taxon>
        <taxon>Fungi</taxon>
        <taxon>Dikarya</taxon>
        <taxon>Basidiomycota</taxon>
        <taxon>Agaricomycotina</taxon>
        <taxon>Tremellomycetes</taxon>
        <taxon>Tremellales</taxon>
        <taxon>Cryptococcaceae</taxon>
        <taxon>Cryptococcus</taxon>
        <taxon>Cryptococcus gattii species complex</taxon>
    </lineage>
</organism>
<evidence type="ECO:0000256" key="1">
    <source>
        <dbReference type="SAM" id="Phobius"/>
    </source>
</evidence>
<reference evidence="3" key="1">
    <citation type="submission" date="2015-01" db="EMBL/GenBank/DDBJ databases">
        <title>The Genome Sequence of Cryptococcus gattii MMRL2647.</title>
        <authorList>
            <consortium name="The Broad Institute Genomics Platform"/>
            <person name="Cuomo C."/>
            <person name="Litvintseva A."/>
            <person name="Chen Y."/>
            <person name="Heitman J."/>
            <person name="Sun S."/>
            <person name="Springer D."/>
            <person name="Dromer F."/>
            <person name="Young S."/>
            <person name="Zeng Q."/>
            <person name="Gargeya S."/>
            <person name="Abouelleil A."/>
            <person name="Alvarado L."/>
            <person name="Chapman S.B."/>
            <person name="Gainer-Dewar J."/>
            <person name="Goldberg J."/>
            <person name="Griggs A."/>
            <person name="Gujja S."/>
            <person name="Hansen M."/>
            <person name="Howarth C."/>
            <person name="Imamovic A."/>
            <person name="Larimer J."/>
            <person name="Murphy C."/>
            <person name="Naylor J."/>
            <person name="Pearson M."/>
            <person name="Priest M."/>
            <person name="Roberts A."/>
            <person name="Saif S."/>
            <person name="Shea T."/>
            <person name="Sykes S."/>
            <person name="Wortman J."/>
            <person name="Nusbaum C."/>
            <person name="Birren B."/>
        </authorList>
    </citation>
    <scope>NUCLEOTIDE SEQUENCE [LARGE SCALE GENOMIC DNA]</scope>
    <source>
        <strain evidence="3">IND107</strain>
    </source>
</reference>
<dbReference type="GeneID" id="91992679"/>
<keyword evidence="3" id="KW-1185">Reference proteome</keyword>
<dbReference type="RefSeq" id="XP_066611577.1">
    <property type="nucleotide sequence ID" value="XM_066760273.1"/>
</dbReference>
<keyword evidence="1" id="KW-0812">Transmembrane</keyword>
<dbReference type="EMBL" id="ATAM02000011">
    <property type="protein sequence ID" value="KAL0242195.1"/>
    <property type="molecule type" value="Genomic_DNA"/>
</dbReference>
<dbReference type="Proteomes" id="UP000054399">
    <property type="component" value="Unassembled WGS sequence"/>
</dbReference>
<keyword evidence="1" id="KW-1133">Transmembrane helix</keyword>
<comment type="caution">
    <text evidence="2">The sequence shown here is derived from an EMBL/GenBank/DDBJ whole genome shotgun (WGS) entry which is preliminary data.</text>
</comment>
<evidence type="ECO:0000313" key="3">
    <source>
        <dbReference type="Proteomes" id="UP000054399"/>
    </source>
</evidence>
<gene>
    <name evidence="2" type="ORF">I308_105824</name>
</gene>
<protein>
    <submittedName>
        <fullName evidence="2">Uncharacterized protein</fullName>
    </submittedName>
</protein>